<sequence length="440" mass="46253">MAATRAIEMKTTLPGPRSKAVLDRIAAAVAAPLAITFPLVIEDGRGATLTDLDGNTFIDFTGGIGCLNVGHSHGKVVAAAQEQLDHFGHTDFTVIPYEIYATLAERLNALAPVRGTAKSAFFNAGTEAVENAVKFARAYTGRQAIIAFEGAFHGRSMMSLSLTSKTHPYKAGFGPFAPEVYRVPFPYEYRGVSAAAALAAIEKAMLTQIAVESVAAIIFEPQQGEGGFVPAPQAFVEGLRTLCDTHGIVLIADEVQSGFGRTGRMFAMEHYGIEADLVTVAKSIAAGMPLSGVIGTAEIMDAPGPSAIGGTYVGNPVALAAAVAVLDVIEDEDLLARSTAVGQTMRERMLGWQQRFPQIGDVRGLGSMLAVEFVRDPHTKEPAPDIAARVVDLATSNGLLLLTCGLYGNVIRVLVPLVISDAELDEALGVWEAALSTALA</sequence>
<dbReference type="InterPro" id="IPR015421">
    <property type="entry name" value="PyrdxlP-dep_Trfase_major"/>
</dbReference>
<dbReference type="InterPro" id="IPR049704">
    <property type="entry name" value="Aminotrans_3_PPA_site"/>
</dbReference>
<dbReference type="Gene3D" id="3.40.640.10">
    <property type="entry name" value="Type I PLP-dependent aspartate aminotransferase-like (Major domain)"/>
    <property type="match status" value="1"/>
</dbReference>
<dbReference type="GO" id="GO:0009448">
    <property type="term" value="P:gamma-aminobutyric acid metabolic process"/>
    <property type="evidence" value="ECO:0007669"/>
    <property type="project" value="InterPro"/>
</dbReference>
<dbReference type="Pfam" id="PF00202">
    <property type="entry name" value="Aminotran_3"/>
    <property type="match status" value="1"/>
</dbReference>
<evidence type="ECO:0000256" key="4">
    <source>
        <dbReference type="ARBA" id="ARBA00022679"/>
    </source>
</evidence>
<dbReference type="InterPro" id="IPR015422">
    <property type="entry name" value="PyrdxlP-dep_Trfase_small"/>
</dbReference>
<organism evidence="6">
    <name type="scientific">freshwater metagenome</name>
    <dbReference type="NCBI Taxonomy" id="449393"/>
    <lineage>
        <taxon>unclassified sequences</taxon>
        <taxon>metagenomes</taxon>
        <taxon>ecological metagenomes</taxon>
    </lineage>
</organism>
<evidence type="ECO:0000313" key="6">
    <source>
        <dbReference type="EMBL" id="CAB4684430.1"/>
    </source>
</evidence>
<dbReference type="GO" id="GO:0042802">
    <property type="term" value="F:identical protein binding"/>
    <property type="evidence" value="ECO:0007669"/>
    <property type="project" value="TreeGrafter"/>
</dbReference>
<dbReference type="CDD" id="cd00610">
    <property type="entry name" value="OAT_like"/>
    <property type="match status" value="1"/>
</dbReference>
<dbReference type="SUPFAM" id="SSF53383">
    <property type="entry name" value="PLP-dependent transferases"/>
    <property type="match status" value="1"/>
</dbReference>
<reference evidence="6" key="1">
    <citation type="submission" date="2020-05" db="EMBL/GenBank/DDBJ databases">
        <authorList>
            <person name="Chiriac C."/>
            <person name="Salcher M."/>
            <person name="Ghai R."/>
            <person name="Kavagutti S V."/>
        </authorList>
    </citation>
    <scope>NUCLEOTIDE SEQUENCE</scope>
</reference>
<accession>A0A6J6NCW7</accession>
<keyword evidence="3" id="KW-0032">Aminotransferase</keyword>
<evidence type="ECO:0000256" key="5">
    <source>
        <dbReference type="ARBA" id="ARBA00022898"/>
    </source>
</evidence>
<name>A0A6J6NCW7_9ZZZZ</name>
<dbReference type="PANTHER" id="PTHR11986">
    <property type="entry name" value="AMINOTRANSFERASE CLASS III"/>
    <property type="match status" value="1"/>
</dbReference>
<proteinExistence type="inferred from homology"/>
<dbReference type="NCBIfam" id="TIGR00700">
    <property type="entry name" value="GABAtrnsam"/>
    <property type="match status" value="1"/>
</dbReference>
<keyword evidence="5" id="KW-0663">Pyridoxal phosphate</keyword>
<protein>
    <submittedName>
        <fullName evidence="6">Unannotated protein</fullName>
    </submittedName>
</protein>
<dbReference type="PANTHER" id="PTHR11986:SF58">
    <property type="entry name" value="LEUCINE_METHIONINE RACEMASE"/>
    <property type="match status" value="1"/>
</dbReference>
<gene>
    <name evidence="6" type="ORF">UFOPK2399_00179</name>
</gene>
<dbReference type="EMBL" id="CAEZXP010000001">
    <property type="protein sequence ID" value="CAB4684430.1"/>
    <property type="molecule type" value="Genomic_DNA"/>
</dbReference>
<dbReference type="InterPro" id="IPR005814">
    <property type="entry name" value="Aminotrans_3"/>
</dbReference>
<dbReference type="GO" id="GO:0034386">
    <property type="term" value="F:4-aminobutyrate:2-oxoglutarate transaminase activity"/>
    <property type="evidence" value="ECO:0007669"/>
    <property type="project" value="InterPro"/>
</dbReference>
<keyword evidence="4" id="KW-0808">Transferase</keyword>
<evidence type="ECO:0000256" key="3">
    <source>
        <dbReference type="ARBA" id="ARBA00022576"/>
    </source>
</evidence>
<comment type="cofactor">
    <cofactor evidence="1">
        <name>pyridoxal 5'-phosphate</name>
        <dbReference type="ChEBI" id="CHEBI:597326"/>
    </cofactor>
</comment>
<evidence type="ECO:0000256" key="2">
    <source>
        <dbReference type="ARBA" id="ARBA00008954"/>
    </source>
</evidence>
<dbReference type="InterPro" id="IPR004632">
    <property type="entry name" value="4NH2But_aminotransferase_bac"/>
</dbReference>
<dbReference type="InterPro" id="IPR015424">
    <property type="entry name" value="PyrdxlP-dep_Trfase"/>
</dbReference>
<dbReference type="Gene3D" id="3.90.1150.10">
    <property type="entry name" value="Aspartate Aminotransferase, domain 1"/>
    <property type="match status" value="1"/>
</dbReference>
<dbReference type="GO" id="GO:0030170">
    <property type="term" value="F:pyridoxal phosphate binding"/>
    <property type="evidence" value="ECO:0007669"/>
    <property type="project" value="InterPro"/>
</dbReference>
<dbReference type="PIRSF" id="PIRSF000521">
    <property type="entry name" value="Transaminase_4ab_Lys_Orn"/>
    <property type="match status" value="1"/>
</dbReference>
<dbReference type="FunFam" id="3.40.640.10:FF:000013">
    <property type="entry name" value="4-aminobutyrate aminotransferase"/>
    <property type="match status" value="1"/>
</dbReference>
<dbReference type="AlphaFoldDB" id="A0A6J6NCW7"/>
<comment type="similarity">
    <text evidence="2">Belongs to the class-III pyridoxal-phosphate-dependent aminotransferase family.</text>
</comment>
<evidence type="ECO:0000256" key="1">
    <source>
        <dbReference type="ARBA" id="ARBA00001933"/>
    </source>
</evidence>
<dbReference type="InterPro" id="IPR050103">
    <property type="entry name" value="Class-III_PLP-dep_AT"/>
</dbReference>
<dbReference type="PROSITE" id="PS00600">
    <property type="entry name" value="AA_TRANSFER_CLASS_3"/>
    <property type="match status" value="1"/>
</dbReference>